<evidence type="ECO:0000256" key="1">
    <source>
        <dbReference type="SAM" id="MobiDB-lite"/>
    </source>
</evidence>
<dbReference type="Proteomes" id="UP000625711">
    <property type="component" value="Unassembled WGS sequence"/>
</dbReference>
<organism evidence="2 3">
    <name type="scientific">Rhynchophorus ferrugineus</name>
    <name type="common">Red palm weevil</name>
    <name type="synonym">Curculio ferrugineus</name>
    <dbReference type="NCBI Taxonomy" id="354439"/>
    <lineage>
        <taxon>Eukaryota</taxon>
        <taxon>Metazoa</taxon>
        <taxon>Ecdysozoa</taxon>
        <taxon>Arthropoda</taxon>
        <taxon>Hexapoda</taxon>
        <taxon>Insecta</taxon>
        <taxon>Pterygota</taxon>
        <taxon>Neoptera</taxon>
        <taxon>Endopterygota</taxon>
        <taxon>Coleoptera</taxon>
        <taxon>Polyphaga</taxon>
        <taxon>Cucujiformia</taxon>
        <taxon>Curculionidae</taxon>
        <taxon>Dryophthorinae</taxon>
        <taxon>Rhynchophorus</taxon>
    </lineage>
</organism>
<proteinExistence type="predicted"/>
<name>A0A834I3C5_RHYFE</name>
<gene>
    <name evidence="2" type="ORF">GWI33_015030</name>
</gene>
<reference evidence="2" key="1">
    <citation type="submission" date="2020-08" db="EMBL/GenBank/DDBJ databases">
        <title>Genome sequencing and assembly of the red palm weevil Rhynchophorus ferrugineus.</title>
        <authorList>
            <person name="Dias G.B."/>
            <person name="Bergman C.M."/>
            <person name="Manee M."/>
        </authorList>
    </citation>
    <scope>NUCLEOTIDE SEQUENCE</scope>
    <source>
        <strain evidence="2">AA-2017</strain>
        <tissue evidence="2">Whole larva</tissue>
    </source>
</reference>
<dbReference type="AlphaFoldDB" id="A0A834I3C5"/>
<feature type="compositionally biased region" description="Polar residues" evidence="1">
    <location>
        <begin position="158"/>
        <end position="170"/>
    </location>
</feature>
<keyword evidence="3" id="KW-1185">Reference proteome</keyword>
<evidence type="ECO:0000313" key="2">
    <source>
        <dbReference type="EMBL" id="KAF7272164.1"/>
    </source>
</evidence>
<feature type="region of interest" description="Disordered" evidence="1">
    <location>
        <begin position="126"/>
        <end position="170"/>
    </location>
</feature>
<sequence>MSLLNGLYQIRIQIGRIKFLSLLSPGAREIMKTLRPALGPFLPLPSTPQPPSPQFLGGNVPALSVPLHRSIIIPPQSFQGAFLRFGFLFFSPNISNRAIVGRNRYGESKYPLNDYIRSSSIIRLDKPPARSGFGGPTDYPQRPEEGIYPRCKNKRHSTGSSPLPRSGLRSTQFQKLKNTIRMPTAVVGPCVTSPRPSVRLITHSAA</sequence>
<protein>
    <submittedName>
        <fullName evidence="2">Uncharacterized protein</fullName>
    </submittedName>
</protein>
<evidence type="ECO:0000313" key="3">
    <source>
        <dbReference type="Proteomes" id="UP000625711"/>
    </source>
</evidence>
<comment type="caution">
    <text evidence="2">The sequence shown here is derived from an EMBL/GenBank/DDBJ whole genome shotgun (WGS) entry which is preliminary data.</text>
</comment>
<accession>A0A834I3C5</accession>
<dbReference type="EMBL" id="JAACXV010013828">
    <property type="protein sequence ID" value="KAF7272164.1"/>
    <property type="molecule type" value="Genomic_DNA"/>
</dbReference>